<gene>
    <name evidence="3" type="primary">yidD</name>
    <name evidence="3" type="ORF">E7Y31_14410</name>
</gene>
<evidence type="ECO:0000256" key="1">
    <source>
        <dbReference type="HAMAP-Rule" id="MF_00386"/>
    </source>
</evidence>
<comment type="function">
    <text evidence="1">Could be involved in insertion of integral membrane proteins into the membrane.</text>
</comment>
<keyword evidence="1" id="KW-1003">Cell membrane</keyword>
<feature type="region of interest" description="Disordered" evidence="2">
    <location>
        <begin position="107"/>
        <end position="205"/>
    </location>
</feature>
<dbReference type="SMART" id="SM01234">
    <property type="entry name" value="Haemolytic"/>
    <property type="match status" value="1"/>
</dbReference>
<dbReference type="EMBL" id="SSXH01000358">
    <property type="protein sequence ID" value="THJ72618.1"/>
    <property type="molecule type" value="Genomic_DNA"/>
</dbReference>
<evidence type="ECO:0000313" key="4">
    <source>
        <dbReference type="Proteomes" id="UP000305282"/>
    </source>
</evidence>
<dbReference type="AlphaFoldDB" id="A0A4S5EKB2"/>
<dbReference type="HAMAP" id="MF_00386">
    <property type="entry name" value="UPF0161_YidD"/>
    <property type="match status" value="1"/>
</dbReference>
<dbReference type="InterPro" id="IPR002696">
    <property type="entry name" value="Membr_insert_effic_factor_YidD"/>
</dbReference>
<proteinExistence type="inferred from homology"/>
<dbReference type="PANTHER" id="PTHR33383">
    <property type="entry name" value="MEMBRANE PROTEIN INSERTION EFFICIENCY FACTOR-RELATED"/>
    <property type="match status" value="1"/>
</dbReference>
<evidence type="ECO:0000256" key="2">
    <source>
        <dbReference type="SAM" id="MobiDB-lite"/>
    </source>
</evidence>
<feature type="compositionally biased region" description="Low complexity" evidence="2">
    <location>
        <begin position="148"/>
        <end position="158"/>
    </location>
</feature>
<dbReference type="NCBIfam" id="TIGR00278">
    <property type="entry name" value="membrane protein insertion efficiency factor YidD"/>
    <property type="match status" value="1"/>
</dbReference>
<keyword evidence="4" id="KW-1185">Reference proteome</keyword>
<reference evidence="3 4" key="1">
    <citation type="submission" date="2019-04" db="EMBL/GenBank/DDBJ databases">
        <title>Draft genome sequences for three unisolated Alnus-infective Frankia Sp+ strains, AgTrS, AiOr and AvVan, the first sequenced Frankia strains able to sporulate in-planta.</title>
        <authorList>
            <person name="Bethencourt L."/>
            <person name="Vautrin F."/>
            <person name="Taib N."/>
            <person name="Dubost A."/>
            <person name="Castro-Garcia L."/>
            <person name="Imbaud O."/>
            <person name="Abrouk D."/>
            <person name="Fournier P."/>
            <person name="Briolay J."/>
            <person name="Nguyen A."/>
            <person name="Normand P."/>
            <person name="Fernandez M.P."/>
            <person name="Brochier-Armanet C."/>
            <person name="Herrera-Belaroussi A."/>
        </authorList>
    </citation>
    <scope>NUCLEOTIDE SEQUENCE [LARGE SCALE GENOMIC DNA]</scope>
    <source>
        <strain evidence="3 4">AvVan</strain>
    </source>
</reference>
<sequence>MTAGIVLLAALAAIAVVDLFLACGPARRHLPSVARTADGAVRGPLAWALAGLVRLYRAGWSGRNVGMCRFEPSCSAYALTAVRRHGGVRGGALAVGRLLRCQPLSAGGYDPVPGEPTGPPAGLPPPAGGPPDTGVRSSTGADLGTTVGPGVVRNPRGVTTVSGHGDRAVAPGHTGAVAPAHRHGFPSPAEGTRAEIVGSGRGPWA</sequence>
<keyword evidence="1" id="KW-0472">Membrane</keyword>
<comment type="similarity">
    <text evidence="1">Belongs to the UPF0161 family.</text>
</comment>
<feature type="compositionally biased region" description="Pro residues" evidence="2">
    <location>
        <begin position="113"/>
        <end position="129"/>
    </location>
</feature>
<dbReference type="Proteomes" id="UP000305282">
    <property type="component" value="Unassembled WGS sequence"/>
</dbReference>
<dbReference type="OrthoDB" id="9801753at2"/>
<comment type="subcellular location">
    <subcellularLocation>
        <location evidence="1">Cell membrane</location>
        <topology evidence="1">Peripheral membrane protein</topology>
        <orientation evidence="1">Cytoplasmic side</orientation>
    </subcellularLocation>
</comment>
<name>A0A4S5EKB2_9ACTN</name>
<dbReference type="PANTHER" id="PTHR33383:SF1">
    <property type="entry name" value="MEMBRANE PROTEIN INSERTION EFFICIENCY FACTOR-RELATED"/>
    <property type="match status" value="1"/>
</dbReference>
<protein>
    <recommendedName>
        <fullName evidence="1">Putative membrane protein insertion efficiency factor</fullName>
    </recommendedName>
</protein>
<evidence type="ECO:0000313" key="3">
    <source>
        <dbReference type="EMBL" id="THJ72618.1"/>
    </source>
</evidence>
<dbReference type="GO" id="GO:0005886">
    <property type="term" value="C:plasma membrane"/>
    <property type="evidence" value="ECO:0007669"/>
    <property type="project" value="UniProtKB-SubCell"/>
</dbReference>
<accession>A0A4S5EKB2</accession>
<comment type="caution">
    <text evidence="3">The sequence shown here is derived from an EMBL/GenBank/DDBJ whole genome shotgun (WGS) entry which is preliminary data.</text>
</comment>
<dbReference type="RefSeq" id="WP_136448597.1">
    <property type="nucleotide sequence ID" value="NZ_SSXH01000358.1"/>
</dbReference>
<organism evidence="3 4">
    <name type="scientific">Candidatus Frankia alpina</name>
    <dbReference type="NCBI Taxonomy" id="2699483"/>
    <lineage>
        <taxon>Bacteria</taxon>
        <taxon>Bacillati</taxon>
        <taxon>Actinomycetota</taxon>
        <taxon>Actinomycetes</taxon>
        <taxon>Frankiales</taxon>
        <taxon>Frankiaceae</taxon>
        <taxon>Frankia</taxon>
    </lineage>
</organism>
<dbReference type="Pfam" id="PF01809">
    <property type="entry name" value="YidD"/>
    <property type="match status" value="1"/>
</dbReference>